<sequence>MLAVNVVKRLPVFTLQVELTVENEILAVLGPSGAGKTTLLQCLSGLQRPQQGEIILNGRVLYSSVSRTNLPPRCRRVGYVFQDYALFPHMTVEQNAAYGITGGRTGRAGEVGLHEVLEMLQITHLAGRYPGQISGGERQRTALARALLAGPELLLLDEPLSALDHETRLKVRGDLKSLQRRWGIPFILVTHDLDEAAFLGDRVIKLERGRVTGRGGAVKQHGEGSLVVG</sequence>
<feature type="domain" description="ABC transporter" evidence="4">
    <location>
        <begin position="1"/>
        <end position="228"/>
    </location>
</feature>
<dbReference type="GO" id="GO:0016887">
    <property type="term" value="F:ATP hydrolysis activity"/>
    <property type="evidence" value="ECO:0007669"/>
    <property type="project" value="InterPro"/>
</dbReference>
<dbReference type="PANTHER" id="PTHR42781">
    <property type="entry name" value="SPERMIDINE/PUTRESCINE IMPORT ATP-BINDING PROTEIN POTA"/>
    <property type="match status" value="1"/>
</dbReference>
<evidence type="ECO:0000256" key="3">
    <source>
        <dbReference type="ARBA" id="ARBA00022840"/>
    </source>
</evidence>
<dbReference type="Proteomes" id="UP000078532">
    <property type="component" value="Unassembled WGS sequence"/>
</dbReference>
<dbReference type="InterPro" id="IPR027417">
    <property type="entry name" value="P-loop_NTPase"/>
</dbReference>
<dbReference type="STRING" id="1838280.A6M21_09610"/>
<comment type="caution">
    <text evidence="5">The sequence shown here is derived from an EMBL/GenBank/DDBJ whole genome shotgun (WGS) entry which is preliminary data.</text>
</comment>
<protein>
    <submittedName>
        <fullName evidence="5">ABC transporter</fullName>
    </submittedName>
</protein>
<dbReference type="Gene3D" id="3.40.50.300">
    <property type="entry name" value="P-loop containing nucleotide triphosphate hydrolases"/>
    <property type="match status" value="1"/>
</dbReference>
<dbReference type="InterPro" id="IPR003593">
    <property type="entry name" value="AAA+_ATPase"/>
</dbReference>
<keyword evidence="3" id="KW-0067">ATP-binding</keyword>
<dbReference type="SMART" id="SM00382">
    <property type="entry name" value="AAA"/>
    <property type="match status" value="1"/>
</dbReference>
<evidence type="ECO:0000259" key="4">
    <source>
        <dbReference type="PROSITE" id="PS50893"/>
    </source>
</evidence>
<name>A0A1B7LEZ5_9FIRM</name>
<dbReference type="PANTHER" id="PTHR42781:SF4">
    <property type="entry name" value="SPERMIDINE_PUTRESCINE IMPORT ATP-BINDING PROTEIN POTA"/>
    <property type="match status" value="1"/>
</dbReference>
<evidence type="ECO:0000256" key="2">
    <source>
        <dbReference type="ARBA" id="ARBA00022741"/>
    </source>
</evidence>
<evidence type="ECO:0000256" key="1">
    <source>
        <dbReference type="ARBA" id="ARBA00022448"/>
    </source>
</evidence>
<dbReference type="InterPro" id="IPR003439">
    <property type="entry name" value="ABC_transporter-like_ATP-bd"/>
</dbReference>
<evidence type="ECO:0000313" key="6">
    <source>
        <dbReference type="Proteomes" id="UP000078532"/>
    </source>
</evidence>
<gene>
    <name evidence="5" type="ORF">A6M21_09610</name>
</gene>
<dbReference type="InterPro" id="IPR050093">
    <property type="entry name" value="ABC_SmlMolc_Importer"/>
</dbReference>
<proteinExistence type="predicted"/>
<evidence type="ECO:0000313" key="5">
    <source>
        <dbReference type="EMBL" id="OAT81828.1"/>
    </source>
</evidence>
<keyword evidence="2" id="KW-0547">Nucleotide-binding</keyword>
<dbReference type="GO" id="GO:0005524">
    <property type="term" value="F:ATP binding"/>
    <property type="evidence" value="ECO:0007669"/>
    <property type="project" value="UniProtKB-KW"/>
</dbReference>
<accession>A0A1B7LEZ5</accession>
<dbReference type="EMBL" id="LYVF01000158">
    <property type="protein sequence ID" value="OAT81828.1"/>
    <property type="molecule type" value="Genomic_DNA"/>
</dbReference>
<dbReference type="AlphaFoldDB" id="A0A1B7LEZ5"/>
<dbReference type="RefSeq" id="WP_066668358.1">
    <property type="nucleotide sequence ID" value="NZ_LYVF01000158.1"/>
</dbReference>
<dbReference type="OrthoDB" id="9802264at2"/>
<keyword evidence="1" id="KW-0813">Transport</keyword>
<keyword evidence="6" id="KW-1185">Reference proteome</keyword>
<reference evidence="5 6" key="1">
    <citation type="submission" date="2016-04" db="EMBL/GenBank/DDBJ databases">
        <authorList>
            <person name="Evans L.H."/>
            <person name="Alamgir A."/>
            <person name="Owens N."/>
            <person name="Weber N.D."/>
            <person name="Virtaneva K."/>
            <person name="Barbian K."/>
            <person name="Babar A."/>
            <person name="Rosenke K."/>
        </authorList>
    </citation>
    <scope>NUCLEOTIDE SEQUENCE [LARGE SCALE GENOMIC DNA]</scope>
    <source>
        <strain evidence="5 6">LMa1</strain>
    </source>
</reference>
<organism evidence="5 6">
    <name type="scientific">Desulfotomaculum copahuensis</name>
    <dbReference type="NCBI Taxonomy" id="1838280"/>
    <lineage>
        <taxon>Bacteria</taxon>
        <taxon>Bacillati</taxon>
        <taxon>Bacillota</taxon>
        <taxon>Clostridia</taxon>
        <taxon>Eubacteriales</taxon>
        <taxon>Desulfotomaculaceae</taxon>
        <taxon>Desulfotomaculum</taxon>
    </lineage>
</organism>
<dbReference type="Pfam" id="PF00005">
    <property type="entry name" value="ABC_tran"/>
    <property type="match status" value="1"/>
</dbReference>
<dbReference type="SUPFAM" id="SSF52540">
    <property type="entry name" value="P-loop containing nucleoside triphosphate hydrolases"/>
    <property type="match status" value="1"/>
</dbReference>
<dbReference type="PROSITE" id="PS50893">
    <property type="entry name" value="ABC_TRANSPORTER_2"/>
    <property type="match status" value="1"/>
</dbReference>